<comment type="caution">
    <text evidence="1">The sequence shown here is derived from an EMBL/GenBank/DDBJ whole genome shotgun (WGS) entry which is preliminary data.</text>
</comment>
<dbReference type="Proteomes" id="UP001338137">
    <property type="component" value="Unassembled WGS sequence"/>
</dbReference>
<reference evidence="1 2" key="1">
    <citation type="submission" date="2023-03" db="EMBL/GenBank/DDBJ databases">
        <title>Bacillus Genome Sequencing.</title>
        <authorList>
            <person name="Dunlap C."/>
        </authorList>
    </citation>
    <scope>NUCLEOTIDE SEQUENCE [LARGE SCALE GENOMIC DNA]</scope>
    <source>
        <strain evidence="1 2">BD-533</strain>
    </source>
</reference>
<proteinExistence type="predicted"/>
<accession>A0ABU6G605</accession>
<sequence length="128" mass="15181">MEESEVKLVVEEINNYIQKELWFDFSVQQYTHDKLIITGGLSRSYPPMIELYFNEVFFILLHTDWNTDTSKTILTLLEGEEARTINLMFRVEIGNHLFRFTPEDCQNDFGCLVVARKISYKINELYTQ</sequence>
<dbReference type="RefSeq" id="WP_326073657.1">
    <property type="nucleotide sequence ID" value="NZ_JARLKY010000054.1"/>
</dbReference>
<keyword evidence="2" id="KW-1185">Reference proteome</keyword>
<organism evidence="1 2">
    <name type="scientific">Paenibacillus alba</name>
    <dbReference type="NCBI Taxonomy" id="1197127"/>
    <lineage>
        <taxon>Bacteria</taxon>
        <taxon>Bacillati</taxon>
        <taxon>Bacillota</taxon>
        <taxon>Bacilli</taxon>
        <taxon>Bacillales</taxon>
        <taxon>Paenibacillaceae</taxon>
        <taxon>Paenibacillus</taxon>
    </lineage>
</organism>
<name>A0ABU6G605_9BACL</name>
<evidence type="ECO:0000313" key="1">
    <source>
        <dbReference type="EMBL" id="MEC0229607.1"/>
    </source>
</evidence>
<gene>
    <name evidence="1" type="ORF">P4I72_20985</name>
</gene>
<dbReference type="EMBL" id="JARLKY010000054">
    <property type="protein sequence ID" value="MEC0229607.1"/>
    <property type="molecule type" value="Genomic_DNA"/>
</dbReference>
<protein>
    <submittedName>
        <fullName evidence="1">Uncharacterized protein</fullName>
    </submittedName>
</protein>
<evidence type="ECO:0000313" key="2">
    <source>
        <dbReference type="Proteomes" id="UP001338137"/>
    </source>
</evidence>